<evidence type="ECO:0000256" key="1">
    <source>
        <dbReference type="SAM" id="SignalP"/>
    </source>
</evidence>
<protein>
    <submittedName>
        <fullName evidence="2">Putative secreted protein</fullName>
    </submittedName>
</protein>
<keyword evidence="1" id="KW-0732">Signal</keyword>
<reference evidence="2" key="1">
    <citation type="submission" date="2018-01" db="EMBL/GenBank/DDBJ databases">
        <title>An insight into the sialome of Amazonian anophelines.</title>
        <authorList>
            <person name="Ribeiro J.M."/>
            <person name="Scarpassa V."/>
            <person name="Calvo E."/>
        </authorList>
    </citation>
    <scope>NUCLEOTIDE SEQUENCE</scope>
</reference>
<feature type="chain" id="PRO_5014669645" evidence="1">
    <location>
        <begin position="21"/>
        <end position="72"/>
    </location>
</feature>
<organism evidence="2">
    <name type="scientific">Anopheles darlingi</name>
    <name type="common">Mosquito</name>
    <dbReference type="NCBI Taxonomy" id="43151"/>
    <lineage>
        <taxon>Eukaryota</taxon>
        <taxon>Metazoa</taxon>
        <taxon>Ecdysozoa</taxon>
        <taxon>Arthropoda</taxon>
        <taxon>Hexapoda</taxon>
        <taxon>Insecta</taxon>
        <taxon>Pterygota</taxon>
        <taxon>Neoptera</taxon>
        <taxon>Endopterygota</taxon>
        <taxon>Diptera</taxon>
        <taxon>Nematocera</taxon>
        <taxon>Culicoidea</taxon>
        <taxon>Culicidae</taxon>
        <taxon>Anophelinae</taxon>
        <taxon>Anopheles</taxon>
    </lineage>
</organism>
<evidence type="ECO:0000313" key="2">
    <source>
        <dbReference type="EMBL" id="MBW76192.1"/>
    </source>
</evidence>
<name>A0A2M4DF30_ANODA</name>
<feature type="signal peptide" evidence="1">
    <location>
        <begin position="1"/>
        <end position="20"/>
    </location>
</feature>
<proteinExistence type="predicted"/>
<dbReference type="AlphaFoldDB" id="A0A2M4DF30"/>
<accession>A0A2M4DF30</accession>
<sequence length="72" mass="8208">MVSPFVCLFVLNIISSRVFLADFWFEGSEGCYTKDDESYDNAPQPPHQNSRQGRWVDSVVRVVRPGLTEQVS</sequence>
<dbReference type="EMBL" id="GGFL01012014">
    <property type="protein sequence ID" value="MBW76192.1"/>
    <property type="molecule type" value="Transcribed_RNA"/>
</dbReference>